<reference evidence="1" key="1">
    <citation type="submission" date="2015-06" db="EMBL/GenBank/DDBJ databases">
        <authorList>
            <person name="Hoefler B.C."/>
            <person name="Straight P.D."/>
        </authorList>
    </citation>
    <scope>NUCLEOTIDE SEQUENCE</scope>
</reference>
<evidence type="ECO:0000313" key="1">
    <source>
        <dbReference type="EMBL" id="JAI31784.1"/>
    </source>
</evidence>
<gene>
    <name evidence="1" type="ORF">c7_g3_i3</name>
</gene>
<proteinExistence type="predicted"/>
<dbReference type="AlphaFoldDB" id="A0A0K8UYQ4"/>
<name>A0A0K8UYQ4_BACLA</name>
<protein>
    <submittedName>
        <fullName evidence="1">Uncharacterized protein</fullName>
    </submittedName>
</protein>
<dbReference type="EMBL" id="GDHF01020530">
    <property type="protein sequence ID" value="JAI31784.1"/>
    <property type="molecule type" value="Transcribed_RNA"/>
</dbReference>
<sequence length="103" mass="11395">MPHHVATYFTTIFHKYLMTITSSIDKYGYRCGNSTIAHRPFGCPRSTSWGCPNTIAENHHGNKAVNRCTQCNPSNSDIATERATSLPMSPVLSSSQVATLRHI</sequence>
<accession>A0A0K8UYQ4</accession>
<organism evidence="1">
    <name type="scientific">Bactrocera latifrons</name>
    <name type="common">Malaysian fruit fly</name>
    <name type="synonym">Chaetodacus latifrons</name>
    <dbReference type="NCBI Taxonomy" id="174628"/>
    <lineage>
        <taxon>Eukaryota</taxon>
        <taxon>Metazoa</taxon>
        <taxon>Ecdysozoa</taxon>
        <taxon>Arthropoda</taxon>
        <taxon>Hexapoda</taxon>
        <taxon>Insecta</taxon>
        <taxon>Pterygota</taxon>
        <taxon>Neoptera</taxon>
        <taxon>Endopterygota</taxon>
        <taxon>Diptera</taxon>
        <taxon>Brachycera</taxon>
        <taxon>Muscomorpha</taxon>
        <taxon>Tephritoidea</taxon>
        <taxon>Tephritidae</taxon>
        <taxon>Bactrocera</taxon>
        <taxon>Bactrocera</taxon>
    </lineage>
</organism>